<dbReference type="EMBL" id="JAGGKS010000008">
    <property type="protein sequence ID" value="MBP1926756.1"/>
    <property type="molecule type" value="Genomic_DNA"/>
</dbReference>
<protein>
    <submittedName>
        <fullName evidence="2">Glycerol-3-phosphate acyltransferase PlsY</fullName>
    </submittedName>
</protein>
<evidence type="ECO:0000313" key="2">
    <source>
        <dbReference type="EMBL" id="MBP1926756.1"/>
    </source>
</evidence>
<accession>A0ABS4GGD7</accession>
<comment type="caution">
    <text evidence="2">The sequence shown here is derived from an EMBL/GenBank/DDBJ whole genome shotgun (WGS) entry which is preliminary data.</text>
</comment>
<keyword evidence="1" id="KW-1133">Transmembrane helix</keyword>
<gene>
    <name evidence="2" type="ORF">J2Z76_002626</name>
</gene>
<proteinExistence type="predicted"/>
<evidence type="ECO:0000313" key="3">
    <source>
        <dbReference type="Proteomes" id="UP001519342"/>
    </source>
</evidence>
<evidence type="ECO:0000256" key="1">
    <source>
        <dbReference type="SAM" id="Phobius"/>
    </source>
</evidence>
<dbReference type="Proteomes" id="UP001519342">
    <property type="component" value="Unassembled WGS sequence"/>
</dbReference>
<feature type="transmembrane region" description="Helical" evidence="1">
    <location>
        <begin position="38"/>
        <end position="64"/>
    </location>
</feature>
<keyword evidence="3" id="KW-1185">Reference proteome</keyword>
<feature type="transmembrane region" description="Helical" evidence="1">
    <location>
        <begin position="7"/>
        <end position="26"/>
    </location>
</feature>
<keyword evidence="2" id="KW-0808">Transferase</keyword>
<keyword evidence="1" id="KW-0472">Membrane</keyword>
<keyword evidence="1" id="KW-0812">Transmembrane</keyword>
<name>A0ABS4GGD7_9FIRM</name>
<dbReference type="RefSeq" id="WP_209512485.1">
    <property type="nucleotide sequence ID" value="NZ_JAGGKS010000008.1"/>
</dbReference>
<dbReference type="GO" id="GO:0016746">
    <property type="term" value="F:acyltransferase activity"/>
    <property type="evidence" value="ECO:0007669"/>
    <property type="project" value="UniProtKB-KW"/>
</dbReference>
<reference evidence="2 3" key="1">
    <citation type="submission" date="2021-03" db="EMBL/GenBank/DDBJ databases">
        <title>Genomic Encyclopedia of Type Strains, Phase IV (KMG-IV): sequencing the most valuable type-strain genomes for metagenomic binning, comparative biology and taxonomic classification.</title>
        <authorList>
            <person name="Goeker M."/>
        </authorList>
    </citation>
    <scope>NUCLEOTIDE SEQUENCE [LARGE SCALE GENOMIC DNA]</scope>
    <source>
        <strain evidence="2 3">DSM 24004</strain>
    </source>
</reference>
<organism evidence="2 3">
    <name type="scientific">Sedimentibacter acidaminivorans</name>
    <dbReference type="NCBI Taxonomy" id="913099"/>
    <lineage>
        <taxon>Bacteria</taxon>
        <taxon>Bacillati</taxon>
        <taxon>Bacillota</taxon>
        <taxon>Tissierellia</taxon>
        <taxon>Sedimentibacter</taxon>
    </lineage>
</organism>
<sequence length="72" mass="7560">MKIQYGIITFIVGFIIAFVFSVFFGSDGGSGVVTNGSFLSGVAFVSGTILFLSGVVVTCTLMIIDVIKSKKN</sequence>
<keyword evidence="2" id="KW-0012">Acyltransferase</keyword>